<dbReference type="SMART" id="SM00839">
    <property type="entry name" value="ELFV_dehydrog"/>
    <property type="match status" value="1"/>
</dbReference>
<reference evidence="7" key="1">
    <citation type="journal article" date="2019" name="Int. J. Syst. Evol. Microbiol.">
        <title>The Global Catalogue of Microorganisms (GCM) 10K type strain sequencing project: providing services to taxonomists for standard genome sequencing and annotation.</title>
        <authorList>
            <consortium name="The Broad Institute Genomics Platform"/>
            <consortium name="The Broad Institute Genome Sequencing Center for Infectious Disease"/>
            <person name="Wu L."/>
            <person name="Ma J."/>
        </authorList>
    </citation>
    <scope>NUCLEOTIDE SEQUENCE [LARGE SCALE GENOMIC DNA]</scope>
    <source>
        <strain evidence="7">JCM 18055</strain>
    </source>
</reference>
<dbReference type="PIRSF" id="PIRSF000188">
    <property type="entry name" value="Phe_leu_dh"/>
    <property type="match status" value="1"/>
</dbReference>
<dbReference type="InterPro" id="IPR006095">
    <property type="entry name" value="Glu/Leu/Phe/Val/Trp_DH"/>
</dbReference>
<evidence type="ECO:0000256" key="1">
    <source>
        <dbReference type="ARBA" id="ARBA00006382"/>
    </source>
</evidence>
<keyword evidence="2 4" id="KW-0560">Oxidoreductase</keyword>
<dbReference type="SUPFAM" id="SSF53223">
    <property type="entry name" value="Aminoacid dehydrogenase-like, N-terminal domain"/>
    <property type="match status" value="1"/>
</dbReference>
<comment type="similarity">
    <text evidence="1 4">Belongs to the Glu/Leu/Phe/Val dehydrogenases family.</text>
</comment>
<dbReference type="EMBL" id="BAABIC010000001">
    <property type="protein sequence ID" value="GAA4675581.1"/>
    <property type="molecule type" value="Genomic_DNA"/>
</dbReference>
<evidence type="ECO:0000313" key="6">
    <source>
        <dbReference type="EMBL" id="GAA4675581.1"/>
    </source>
</evidence>
<dbReference type="Pfam" id="PF02812">
    <property type="entry name" value="ELFV_dehydrog_N"/>
    <property type="match status" value="1"/>
</dbReference>
<dbReference type="InterPro" id="IPR016211">
    <property type="entry name" value="Glu/Phe/Leu/Val/Trp_DH_bac/arc"/>
</dbReference>
<evidence type="ECO:0000256" key="2">
    <source>
        <dbReference type="ARBA" id="ARBA00023002"/>
    </source>
</evidence>
<keyword evidence="7" id="KW-1185">Reference proteome</keyword>
<dbReference type="InterPro" id="IPR006096">
    <property type="entry name" value="Glu/Leu/Phe/Val/Trp_DH_C"/>
</dbReference>
<organism evidence="6 7">
    <name type="scientific">Pseudonocardia yuanmonensis</name>
    <dbReference type="NCBI Taxonomy" id="1095914"/>
    <lineage>
        <taxon>Bacteria</taxon>
        <taxon>Bacillati</taxon>
        <taxon>Actinomycetota</taxon>
        <taxon>Actinomycetes</taxon>
        <taxon>Pseudonocardiales</taxon>
        <taxon>Pseudonocardiaceae</taxon>
        <taxon>Pseudonocardia</taxon>
    </lineage>
</organism>
<evidence type="ECO:0000256" key="4">
    <source>
        <dbReference type="RuleBase" id="RU004417"/>
    </source>
</evidence>
<keyword evidence="3" id="KW-0520">NAD</keyword>
<protein>
    <submittedName>
        <fullName evidence="6">Glu/Leu/Phe/Val dehydrogenase</fullName>
    </submittedName>
</protein>
<name>A0ABP8VY97_9PSEU</name>
<dbReference type="Gene3D" id="3.40.50.720">
    <property type="entry name" value="NAD(P)-binding Rossmann-like Domain"/>
    <property type="match status" value="1"/>
</dbReference>
<accession>A0ABP8VY97</accession>
<dbReference type="Gene3D" id="3.40.50.10860">
    <property type="entry name" value="Leucine Dehydrogenase, chain A, domain 1"/>
    <property type="match status" value="1"/>
</dbReference>
<evidence type="ECO:0000256" key="3">
    <source>
        <dbReference type="ARBA" id="ARBA00023027"/>
    </source>
</evidence>
<dbReference type="PANTHER" id="PTHR42722">
    <property type="entry name" value="LEUCINE DEHYDROGENASE"/>
    <property type="match status" value="1"/>
</dbReference>
<evidence type="ECO:0000259" key="5">
    <source>
        <dbReference type="SMART" id="SM00839"/>
    </source>
</evidence>
<dbReference type="InterPro" id="IPR036291">
    <property type="entry name" value="NAD(P)-bd_dom_sf"/>
</dbReference>
<dbReference type="PRINTS" id="PR00082">
    <property type="entry name" value="GLFDHDRGNASE"/>
</dbReference>
<dbReference type="RefSeq" id="WP_345377945.1">
    <property type="nucleotide sequence ID" value="NZ_BAABIC010000001.1"/>
</dbReference>
<evidence type="ECO:0000313" key="7">
    <source>
        <dbReference type="Proteomes" id="UP001500325"/>
    </source>
</evidence>
<dbReference type="PANTHER" id="PTHR42722:SF1">
    <property type="entry name" value="VALINE DEHYDROGENASE"/>
    <property type="match status" value="1"/>
</dbReference>
<dbReference type="SUPFAM" id="SSF51735">
    <property type="entry name" value="NAD(P)-binding Rossmann-fold domains"/>
    <property type="match status" value="1"/>
</dbReference>
<gene>
    <name evidence="6" type="ORF">GCM10023215_04400</name>
</gene>
<proteinExistence type="inferred from homology"/>
<comment type="caution">
    <text evidence="6">The sequence shown here is derived from an EMBL/GenBank/DDBJ whole genome shotgun (WGS) entry which is preliminary data.</text>
</comment>
<dbReference type="Proteomes" id="UP001500325">
    <property type="component" value="Unassembled WGS sequence"/>
</dbReference>
<dbReference type="InterPro" id="IPR046346">
    <property type="entry name" value="Aminoacid_DH-like_N_sf"/>
</dbReference>
<sequence length="359" mass="36679">MTVTPLDPRSLPPWAGELTSLRHDEPTGTWSVIAVHSTRLGPAVGGTRAMVYPSLPAAVADARRLAGAMTLKVAVAGLPMGGGKSVLALPAARHRLDDATWRRALEVHARHIELLRGTYWTGPDIGTDTADMDVLRRHTTYAFGRAEADGGSGTSAEATAVGVVAAVRAAAREAGHPGLAGLRILVQGLGAVGMRVARAMAAAGARLLVADVDPARVAMAVGLAAAVEVVAPEEVVRTPCDVLVPCAVGGLIDARVARTLPAGAVVGGANNVLADDEAADVLAARGAVVAPDFVANAGGAIHLVGREVLGWSAERVRERAEAIEGTLAEIFADARARGVGSVRAALERAERSLTVEPAA</sequence>
<dbReference type="InterPro" id="IPR006097">
    <property type="entry name" value="Glu/Leu/Phe/Val/Trp_DH_dimer"/>
</dbReference>
<feature type="domain" description="Glutamate/phenylalanine/leucine/valine/L-tryptophan dehydrogenase C-terminal" evidence="5">
    <location>
        <begin position="152"/>
        <end position="356"/>
    </location>
</feature>
<dbReference type="Pfam" id="PF00208">
    <property type="entry name" value="ELFV_dehydrog"/>
    <property type="match status" value="2"/>
</dbReference>